<dbReference type="GeneID" id="30012981"/>
<evidence type="ECO:0000256" key="1">
    <source>
        <dbReference type="SAM" id="MobiDB-lite"/>
    </source>
</evidence>
<name>A0A178ZB42_9EURO</name>
<reference evidence="2 3" key="1">
    <citation type="submission" date="2016-04" db="EMBL/GenBank/DDBJ databases">
        <title>Draft genome of Fonsecaea erecta CBS 125763.</title>
        <authorList>
            <person name="Weiss V.A."/>
            <person name="Vicente V.A."/>
            <person name="Raittz R.T."/>
            <person name="Moreno L.F."/>
            <person name="De Souza E.M."/>
            <person name="Pedrosa F.O."/>
            <person name="Steffens M.B."/>
            <person name="Faoro H."/>
            <person name="Tadra-Sfeir M.Z."/>
            <person name="Najafzadeh M.J."/>
            <person name="Felipe M.S."/>
            <person name="Teixeira M."/>
            <person name="Sun J."/>
            <person name="Xi L."/>
            <person name="Gomes R."/>
            <person name="De Azevedo C.M."/>
            <person name="Salgado C.G."/>
            <person name="Da Silva M.B."/>
            <person name="Nascimento M.F."/>
            <person name="Queiroz-Telles F."/>
            <person name="Attili D.S."/>
            <person name="Gorbushina A."/>
        </authorList>
    </citation>
    <scope>NUCLEOTIDE SEQUENCE [LARGE SCALE GENOMIC DNA]</scope>
    <source>
        <strain evidence="2 3">CBS 125763</strain>
    </source>
</reference>
<proteinExistence type="predicted"/>
<accession>A0A178ZB42</accession>
<gene>
    <name evidence="2" type="ORF">AYL99_08813</name>
</gene>
<keyword evidence="3" id="KW-1185">Reference proteome</keyword>
<comment type="caution">
    <text evidence="2">The sequence shown here is derived from an EMBL/GenBank/DDBJ whole genome shotgun (WGS) entry which is preliminary data.</text>
</comment>
<evidence type="ECO:0000313" key="2">
    <source>
        <dbReference type="EMBL" id="OAP56701.1"/>
    </source>
</evidence>
<feature type="compositionally biased region" description="Basic and acidic residues" evidence="1">
    <location>
        <begin position="150"/>
        <end position="174"/>
    </location>
</feature>
<sequence>MTGLCGHNDGGFKSPVARGSGFGCVEWEFPGVFGCTAGASTILPPACVEVGELCPTPTDGVQACYSDAPYCITMSLSWSGYFYTHWECNTQPVNPIPIMATPTITGPGEVSTRYLDAAPWVPGPASPTASPSGGSGGSGHSSNWGGSKTKTWERQKQRDQGFGHHRDLMVRRNGDMMSVAGDIERGRG</sequence>
<organism evidence="2 3">
    <name type="scientific">Fonsecaea erecta</name>
    <dbReference type="NCBI Taxonomy" id="1367422"/>
    <lineage>
        <taxon>Eukaryota</taxon>
        <taxon>Fungi</taxon>
        <taxon>Dikarya</taxon>
        <taxon>Ascomycota</taxon>
        <taxon>Pezizomycotina</taxon>
        <taxon>Eurotiomycetes</taxon>
        <taxon>Chaetothyriomycetidae</taxon>
        <taxon>Chaetothyriales</taxon>
        <taxon>Herpotrichiellaceae</taxon>
        <taxon>Fonsecaea</taxon>
    </lineage>
</organism>
<protein>
    <submittedName>
        <fullName evidence="2">Uncharacterized protein</fullName>
    </submittedName>
</protein>
<evidence type="ECO:0000313" key="3">
    <source>
        <dbReference type="Proteomes" id="UP000078343"/>
    </source>
</evidence>
<feature type="region of interest" description="Disordered" evidence="1">
    <location>
        <begin position="117"/>
        <end position="188"/>
    </location>
</feature>
<dbReference type="OrthoDB" id="4158485at2759"/>
<dbReference type="RefSeq" id="XP_018690068.1">
    <property type="nucleotide sequence ID" value="XM_018840321.1"/>
</dbReference>
<dbReference type="AlphaFoldDB" id="A0A178ZB42"/>
<dbReference type="EMBL" id="LVYI01000008">
    <property type="protein sequence ID" value="OAP56701.1"/>
    <property type="molecule type" value="Genomic_DNA"/>
</dbReference>
<dbReference type="Proteomes" id="UP000078343">
    <property type="component" value="Unassembled WGS sequence"/>
</dbReference>